<accession>A0ABY9BEW4</accession>
<dbReference type="PROSITE" id="PS50994">
    <property type="entry name" value="INTEGRASE"/>
    <property type="match status" value="1"/>
</dbReference>
<keyword evidence="1" id="KW-0472">Membrane</keyword>
<dbReference type="SUPFAM" id="SSF53098">
    <property type="entry name" value="Ribonuclease H-like"/>
    <property type="match status" value="1"/>
</dbReference>
<dbReference type="InterPro" id="IPR036397">
    <property type="entry name" value="RNaseH_sf"/>
</dbReference>
<dbReference type="Pfam" id="PF00665">
    <property type="entry name" value="rve"/>
    <property type="match status" value="1"/>
</dbReference>
<keyword evidence="4" id="KW-1185">Reference proteome</keyword>
<dbReference type="PANTHER" id="PTHR37984:SF5">
    <property type="entry name" value="PROTEIN NYNRIN-LIKE"/>
    <property type="match status" value="1"/>
</dbReference>
<feature type="transmembrane region" description="Helical" evidence="1">
    <location>
        <begin position="28"/>
        <end position="47"/>
    </location>
</feature>
<feature type="domain" description="Integrase catalytic" evidence="2">
    <location>
        <begin position="21"/>
        <end position="204"/>
    </location>
</feature>
<dbReference type="EMBL" id="CP126648">
    <property type="protein sequence ID" value="WJZ81360.1"/>
    <property type="molecule type" value="Genomic_DNA"/>
</dbReference>
<reference evidence="3 4" key="1">
    <citation type="journal article" date="2023" name="Hortic Res">
        <title>The complete reference genome for grapevine (Vitis vinifera L.) genetics and breeding.</title>
        <authorList>
            <person name="Shi X."/>
            <person name="Cao S."/>
            <person name="Wang X."/>
            <person name="Huang S."/>
            <person name="Wang Y."/>
            <person name="Liu Z."/>
            <person name="Liu W."/>
            <person name="Leng X."/>
            <person name="Peng Y."/>
            <person name="Wang N."/>
            <person name="Wang Y."/>
            <person name="Ma Z."/>
            <person name="Xu X."/>
            <person name="Zhang F."/>
            <person name="Xue H."/>
            <person name="Zhong H."/>
            <person name="Wang Y."/>
            <person name="Zhang K."/>
            <person name="Velt A."/>
            <person name="Avia K."/>
            <person name="Holtgrawe D."/>
            <person name="Grimplet J."/>
            <person name="Matus J.T."/>
            <person name="Ware D."/>
            <person name="Wu X."/>
            <person name="Wang H."/>
            <person name="Liu C."/>
            <person name="Fang Y."/>
            <person name="Rustenholz C."/>
            <person name="Cheng Z."/>
            <person name="Xiao H."/>
            <person name="Zhou Y."/>
        </authorList>
    </citation>
    <scope>NUCLEOTIDE SEQUENCE [LARGE SCALE GENOMIC DNA]</scope>
    <source>
        <strain evidence="4">cv. Pinot noir / PN40024</strain>
        <tissue evidence="3">Leaf</tissue>
    </source>
</reference>
<evidence type="ECO:0000313" key="4">
    <source>
        <dbReference type="Proteomes" id="UP001227230"/>
    </source>
</evidence>
<dbReference type="InterPro" id="IPR050951">
    <property type="entry name" value="Retrovirus_Pol_polyprotein"/>
</dbReference>
<proteinExistence type="predicted"/>
<dbReference type="Proteomes" id="UP001227230">
    <property type="component" value="Chromosome 1"/>
</dbReference>
<dbReference type="InterPro" id="IPR012337">
    <property type="entry name" value="RNaseH-like_sf"/>
</dbReference>
<dbReference type="InterPro" id="IPR001584">
    <property type="entry name" value="Integrase_cat-core"/>
</dbReference>
<evidence type="ECO:0000259" key="2">
    <source>
        <dbReference type="PROSITE" id="PS50994"/>
    </source>
</evidence>
<sequence>MRQDAENYVKMCDQCQRYALIPRMPFEFLNLVMSLWSFALWGMDIVGPLPVTIAHKKFLLVAIDYFDKWVEVEAYASIKDKNVSKFFWKNIVCRFGIPQAIIVDNELQFDSITFITFCSELKIKNLYSTPCYPQSKGSTKVMNKTLLVVLKKRLEEAKGKKVDELPGVLWAYRMTLGRPTGTTSFALTYGLKAIIPTKIGMPIAKMVVQCQRDENQELERHLDWADEVGGNGAIRMTSY</sequence>
<evidence type="ECO:0000256" key="1">
    <source>
        <dbReference type="SAM" id="Phobius"/>
    </source>
</evidence>
<keyword evidence="1" id="KW-1133">Transmembrane helix</keyword>
<organism evidence="3 4">
    <name type="scientific">Vitis vinifera</name>
    <name type="common">Grape</name>
    <dbReference type="NCBI Taxonomy" id="29760"/>
    <lineage>
        <taxon>Eukaryota</taxon>
        <taxon>Viridiplantae</taxon>
        <taxon>Streptophyta</taxon>
        <taxon>Embryophyta</taxon>
        <taxon>Tracheophyta</taxon>
        <taxon>Spermatophyta</taxon>
        <taxon>Magnoliopsida</taxon>
        <taxon>eudicotyledons</taxon>
        <taxon>Gunneridae</taxon>
        <taxon>Pentapetalae</taxon>
        <taxon>rosids</taxon>
        <taxon>Vitales</taxon>
        <taxon>Vitaceae</taxon>
        <taxon>Viteae</taxon>
        <taxon>Vitis</taxon>
    </lineage>
</organism>
<gene>
    <name evidence="3" type="ORF">VitviT2T_001206</name>
</gene>
<name>A0ABY9BEW4_VITVI</name>
<dbReference type="PANTHER" id="PTHR37984">
    <property type="entry name" value="PROTEIN CBG26694"/>
    <property type="match status" value="1"/>
</dbReference>
<protein>
    <recommendedName>
        <fullName evidence="2">Integrase catalytic domain-containing protein</fullName>
    </recommendedName>
</protein>
<evidence type="ECO:0000313" key="3">
    <source>
        <dbReference type="EMBL" id="WJZ81360.1"/>
    </source>
</evidence>
<dbReference type="Gene3D" id="3.30.420.10">
    <property type="entry name" value="Ribonuclease H-like superfamily/Ribonuclease H"/>
    <property type="match status" value="1"/>
</dbReference>
<keyword evidence="1" id="KW-0812">Transmembrane</keyword>